<evidence type="ECO:0000256" key="7">
    <source>
        <dbReference type="ARBA" id="ARBA00023224"/>
    </source>
</evidence>
<dbReference type="InterPro" id="IPR000727">
    <property type="entry name" value="T_SNARE_dom"/>
</dbReference>
<dbReference type="Gene3D" id="3.30.450.20">
    <property type="entry name" value="PAS domain"/>
    <property type="match status" value="1"/>
</dbReference>
<dbReference type="PROSITE" id="PS50192">
    <property type="entry name" value="T_SNARE"/>
    <property type="match status" value="1"/>
</dbReference>
<dbReference type="InterPro" id="IPR003660">
    <property type="entry name" value="HAMP_dom"/>
</dbReference>
<keyword evidence="4 10" id="KW-0812">Transmembrane</keyword>
<evidence type="ECO:0000256" key="6">
    <source>
        <dbReference type="ARBA" id="ARBA00023136"/>
    </source>
</evidence>
<sequence length="661" mass="69878">MLTVFRRIPISIRLWVIVLLIVILALANLTVTAWSFSAQVNAALQDRVRTAVDSAHTIVAGYADQAAAGTMTEAEAKAAAAQAINHLRYAGNEYVFVIDYDSVVQVQPASPQHVGKDLTALRDDTGVAFIAEMSRIARTQGEGVVRYVWPKLGGDVPVPKVTVVKAIPAWDWYVGSGVYTDEIDREIAAMLWRTGMVSLIVVLILGTATALIGRGIARPIRRLTGEMRRLADGDLDVEIDRDQGAEIGEMQTAVNVFKENSRQIQHLQAEQEALHRRNEQRVRSEMVALNNALEEEVNSVISVVRDQAEALETAARDMAQAVAGTQAGAGAASNASQDSASSVDAVAAAAEEMASSIQEISRQVAGASGTAREAVTQAEQTNARVQGLAEAAGRIGDVVQMIGDIAKQTNLLALNATIEAARAGEAGKGFAVVANEVKTLATQTGKATEEIGSQIGEMQTATRDAVAAIERIVAVIGDIDAVTTSLSAAIEQQTGATTEISRNAQHAATSTQTASENIAQVAESAETSNHHTRTVETTAQEVLRQVGVMQEGLQRITRAGSQAERQAHALHPVTVPVTVTLDTGGGARSGTLEGLASSGVATLDRSVTGERGQTFTMTLPDIGAVTGAFVARTDVSQHVRLDLTEEQTAAVARLLAQRGRR</sequence>
<evidence type="ECO:0000313" key="14">
    <source>
        <dbReference type="EMBL" id="MQX38233.1"/>
    </source>
</evidence>
<dbReference type="SMART" id="SM00283">
    <property type="entry name" value="MA"/>
    <property type="match status" value="1"/>
</dbReference>
<evidence type="ECO:0000256" key="4">
    <source>
        <dbReference type="ARBA" id="ARBA00022692"/>
    </source>
</evidence>
<dbReference type="GO" id="GO:0005886">
    <property type="term" value="C:plasma membrane"/>
    <property type="evidence" value="ECO:0007669"/>
    <property type="project" value="UniProtKB-SubCell"/>
</dbReference>
<keyword evidence="15" id="KW-1185">Reference proteome</keyword>
<dbReference type="SMART" id="SM00304">
    <property type="entry name" value="HAMP"/>
    <property type="match status" value="1"/>
</dbReference>
<evidence type="ECO:0000259" key="12">
    <source>
        <dbReference type="PROSITE" id="PS50192"/>
    </source>
</evidence>
<dbReference type="RefSeq" id="WP_153346485.1">
    <property type="nucleotide sequence ID" value="NZ_WIVE01000080.1"/>
</dbReference>
<comment type="caution">
    <text evidence="14">The sequence shown here is derived from an EMBL/GenBank/DDBJ whole genome shotgun (WGS) entry which is preliminary data.</text>
</comment>
<dbReference type="Gene3D" id="1.10.287.950">
    <property type="entry name" value="Methyl-accepting chemotaxis protein"/>
    <property type="match status" value="1"/>
</dbReference>
<accession>A0A7X1ZGQ4</accession>
<evidence type="ECO:0000259" key="11">
    <source>
        <dbReference type="PROSITE" id="PS50111"/>
    </source>
</evidence>
<keyword evidence="5 10" id="KW-1133">Transmembrane helix</keyword>
<feature type="transmembrane region" description="Helical" evidence="10">
    <location>
        <begin position="12"/>
        <end position="36"/>
    </location>
</feature>
<dbReference type="AlphaFoldDB" id="A0A7X1ZGQ4"/>
<dbReference type="PANTHER" id="PTHR32089:SF112">
    <property type="entry name" value="LYSOZYME-LIKE PROTEIN-RELATED"/>
    <property type="match status" value="1"/>
</dbReference>
<dbReference type="Gene3D" id="1.10.8.500">
    <property type="entry name" value="HAMP domain in histidine kinase"/>
    <property type="match status" value="1"/>
</dbReference>
<evidence type="ECO:0000256" key="8">
    <source>
        <dbReference type="ARBA" id="ARBA00029447"/>
    </source>
</evidence>
<dbReference type="CDD" id="cd06225">
    <property type="entry name" value="HAMP"/>
    <property type="match status" value="1"/>
</dbReference>
<feature type="domain" description="Methyl-accepting transducer" evidence="11">
    <location>
        <begin position="307"/>
        <end position="529"/>
    </location>
</feature>
<dbReference type="SUPFAM" id="SSF58104">
    <property type="entry name" value="Methyl-accepting chemotaxis protein (MCP) signaling domain"/>
    <property type="match status" value="1"/>
</dbReference>
<feature type="transmembrane region" description="Helical" evidence="10">
    <location>
        <begin position="190"/>
        <end position="212"/>
    </location>
</feature>
<dbReference type="Pfam" id="PF17200">
    <property type="entry name" value="sCache_2"/>
    <property type="match status" value="1"/>
</dbReference>
<evidence type="ECO:0000256" key="5">
    <source>
        <dbReference type="ARBA" id="ARBA00022989"/>
    </source>
</evidence>
<dbReference type="Pfam" id="PF00015">
    <property type="entry name" value="MCPsignal"/>
    <property type="match status" value="1"/>
</dbReference>
<dbReference type="Proteomes" id="UP000434582">
    <property type="component" value="Unassembled WGS sequence"/>
</dbReference>
<evidence type="ECO:0000259" key="13">
    <source>
        <dbReference type="PROSITE" id="PS50885"/>
    </source>
</evidence>
<evidence type="ECO:0000256" key="2">
    <source>
        <dbReference type="ARBA" id="ARBA00022475"/>
    </source>
</evidence>
<evidence type="ECO:0000256" key="9">
    <source>
        <dbReference type="PROSITE-ProRule" id="PRU00284"/>
    </source>
</evidence>
<dbReference type="EMBL" id="WIVE01000080">
    <property type="protein sequence ID" value="MQX38233.1"/>
    <property type="molecule type" value="Genomic_DNA"/>
</dbReference>
<organism evidence="14 15">
    <name type="scientific">Roseospira navarrensis</name>
    <dbReference type="NCBI Taxonomy" id="140058"/>
    <lineage>
        <taxon>Bacteria</taxon>
        <taxon>Pseudomonadati</taxon>
        <taxon>Pseudomonadota</taxon>
        <taxon>Alphaproteobacteria</taxon>
        <taxon>Rhodospirillales</taxon>
        <taxon>Rhodospirillaceae</taxon>
        <taxon>Roseospira</taxon>
    </lineage>
</organism>
<dbReference type="InterPro" id="IPR033480">
    <property type="entry name" value="sCache_2"/>
</dbReference>
<evidence type="ECO:0000256" key="3">
    <source>
        <dbReference type="ARBA" id="ARBA00022519"/>
    </source>
</evidence>
<comment type="similarity">
    <text evidence="8">Belongs to the methyl-accepting chemotaxis (MCP) protein family.</text>
</comment>
<feature type="domain" description="HAMP" evidence="13">
    <location>
        <begin position="214"/>
        <end position="266"/>
    </location>
</feature>
<keyword evidence="2" id="KW-1003">Cell membrane</keyword>
<dbReference type="GO" id="GO:0007165">
    <property type="term" value="P:signal transduction"/>
    <property type="evidence" value="ECO:0007669"/>
    <property type="project" value="UniProtKB-KW"/>
</dbReference>
<dbReference type="PROSITE" id="PS50885">
    <property type="entry name" value="HAMP"/>
    <property type="match status" value="1"/>
</dbReference>
<protein>
    <submittedName>
        <fullName evidence="14">HAMP domain-containing protein</fullName>
    </submittedName>
</protein>
<dbReference type="PANTHER" id="PTHR32089">
    <property type="entry name" value="METHYL-ACCEPTING CHEMOTAXIS PROTEIN MCPB"/>
    <property type="match status" value="1"/>
</dbReference>
<keyword evidence="6 10" id="KW-0472">Membrane</keyword>
<evidence type="ECO:0000313" key="15">
    <source>
        <dbReference type="Proteomes" id="UP000434582"/>
    </source>
</evidence>
<dbReference type="OrthoDB" id="7260004at2"/>
<dbReference type="PROSITE" id="PS50111">
    <property type="entry name" value="CHEMOTAXIS_TRANSDUC_2"/>
    <property type="match status" value="1"/>
</dbReference>
<proteinExistence type="inferred from homology"/>
<gene>
    <name evidence="14" type="ORF">GHC57_17085</name>
</gene>
<evidence type="ECO:0000256" key="10">
    <source>
        <dbReference type="SAM" id="Phobius"/>
    </source>
</evidence>
<dbReference type="Pfam" id="PF00672">
    <property type="entry name" value="HAMP"/>
    <property type="match status" value="1"/>
</dbReference>
<dbReference type="SMART" id="SM01049">
    <property type="entry name" value="Cache_2"/>
    <property type="match status" value="1"/>
</dbReference>
<reference evidence="14 15" key="1">
    <citation type="submission" date="2019-10" db="EMBL/GenBank/DDBJ databases">
        <title>Draft whole-genome sequence of the purple nonsulfur photosynthetic bacterium Roseospira navarrensis DSM 15114.</title>
        <authorList>
            <person name="Kyndt J.A."/>
            <person name="Meyer T.E."/>
        </authorList>
    </citation>
    <scope>NUCLEOTIDE SEQUENCE [LARGE SCALE GENOMIC DNA]</scope>
    <source>
        <strain evidence="14 15">DSM 15114</strain>
    </source>
</reference>
<keyword evidence="3" id="KW-0997">Cell inner membrane</keyword>
<dbReference type="InterPro" id="IPR004089">
    <property type="entry name" value="MCPsignal_dom"/>
</dbReference>
<comment type="subcellular location">
    <subcellularLocation>
        <location evidence="1">Cell inner membrane</location>
        <topology evidence="1">Multi-pass membrane protein</topology>
    </subcellularLocation>
</comment>
<name>A0A7X1ZGQ4_9PROT</name>
<feature type="domain" description="T-SNARE coiled-coil homology" evidence="12">
    <location>
        <begin position="459"/>
        <end position="521"/>
    </location>
</feature>
<evidence type="ECO:0000256" key="1">
    <source>
        <dbReference type="ARBA" id="ARBA00004429"/>
    </source>
</evidence>
<keyword evidence="7 9" id="KW-0807">Transducer</keyword>